<sequence length="139" mass="14690">MFERLVDLAPGEGESQPFLLHDRDGLKASVAAELAALLSTRLSRPLALPPGQDRTTLDYGIPDAAGLAPGDAEGRAAFAAEIQAAILAFEPRLETPRVTLSPDPARSDGLMARIEAHLRCGDEMEPVSFALALGRGDES</sequence>
<dbReference type="Pfam" id="PF04965">
    <property type="entry name" value="GPW_gp25"/>
    <property type="match status" value="1"/>
</dbReference>
<dbReference type="Gene3D" id="3.10.450.40">
    <property type="match status" value="1"/>
</dbReference>
<dbReference type="EMBL" id="JBHUIY010000006">
    <property type="protein sequence ID" value="MFD2233139.1"/>
    <property type="molecule type" value="Genomic_DNA"/>
</dbReference>
<feature type="domain" description="IraD/Gp25-like" evidence="1">
    <location>
        <begin position="26"/>
        <end position="120"/>
    </location>
</feature>
<evidence type="ECO:0000313" key="3">
    <source>
        <dbReference type="Proteomes" id="UP001597296"/>
    </source>
</evidence>
<keyword evidence="3" id="KW-1185">Reference proteome</keyword>
<accession>A0ABW5C729</accession>
<dbReference type="InterPro" id="IPR017737">
    <property type="entry name" value="TssE1-like"/>
</dbReference>
<dbReference type="NCBIfam" id="TIGR03357">
    <property type="entry name" value="VI_zyme"/>
    <property type="match status" value="1"/>
</dbReference>
<gene>
    <name evidence="2" type="primary">tssE</name>
    <name evidence="2" type="ORF">ACFSNB_04915</name>
</gene>
<dbReference type="RefSeq" id="WP_377314920.1">
    <property type="nucleotide sequence ID" value="NZ_JBHUIY010000006.1"/>
</dbReference>
<dbReference type="InterPro" id="IPR007048">
    <property type="entry name" value="IraD/Gp25-like"/>
</dbReference>
<protein>
    <submittedName>
        <fullName evidence="2">Type VI secretion system baseplate subunit TssE</fullName>
    </submittedName>
</protein>
<evidence type="ECO:0000259" key="1">
    <source>
        <dbReference type="Pfam" id="PF04965"/>
    </source>
</evidence>
<evidence type="ECO:0000313" key="2">
    <source>
        <dbReference type="EMBL" id="MFD2233139.1"/>
    </source>
</evidence>
<dbReference type="Proteomes" id="UP001597296">
    <property type="component" value="Unassembled WGS sequence"/>
</dbReference>
<reference evidence="3" key="1">
    <citation type="journal article" date="2019" name="Int. J. Syst. Evol. Microbiol.">
        <title>The Global Catalogue of Microorganisms (GCM) 10K type strain sequencing project: providing services to taxonomists for standard genome sequencing and annotation.</title>
        <authorList>
            <consortium name="The Broad Institute Genomics Platform"/>
            <consortium name="The Broad Institute Genome Sequencing Center for Infectious Disease"/>
            <person name="Wu L."/>
            <person name="Ma J."/>
        </authorList>
    </citation>
    <scope>NUCLEOTIDE SEQUENCE [LARGE SCALE GENOMIC DNA]</scope>
    <source>
        <strain evidence="3">KCTC 15012</strain>
    </source>
</reference>
<name>A0ABW5C729_9PROT</name>
<organism evidence="2 3">
    <name type="scientific">Phaeospirillum tilakii</name>
    <dbReference type="NCBI Taxonomy" id="741673"/>
    <lineage>
        <taxon>Bacteria</taxon>
        <taxon>Pseudomonadati</taxon>
        <taxon>Pseudomonadota</taxon>
        <taxon>Alphaproteobacteria</taxon>
        <taxon>Rhodospirillales</taxon>
        <taxon>Rhodospirillaceae</taxon>
        <taxon>Phaeospirillum</taxon>
    </lineage>
</organism>
<comment type="caution">
    <text evidence="2">The sequence shown here is derived from an EMBL/GenBank/DDBJ whole genome shotgun (WGS) entry which is preliminary data.</text>
</comment>
<proteinExistence type="predicted"/>
<dbReference type="SUPFAM" id="SSF160719">
    <property type="entry name" value="gpW/gp25-like"/>
    <property type="match status" value="1"/>
</dbReference>